<evidence type="ECO:0000313" key="4">
    <source>
        <dbReference type="Proteomes" id="UP000308652"/>
    </source>
</evidence>
<feature type="compositionally biased region" description="Basic and acidic residues" evidence="2">
    <location>
        <begin position="132"/>
        <end position="142"/>
    </location>
</feature>
<keyword evidence="1" id="KW-0175">Coiled coil</keyword>
<dbReference type="EMBL" id="ML213617">
    <property type="protein sequence ID" value="TFK36020.1"/>
    <property type="molecule type" value="Genomic_DNA"/>
</dbReference>
<feature type="coiled-coil region" evidence="1">
    <location>
        <begin position="53"/>
        <end position="80"/>
    </location>
</feature>
<feature type="compositionally biased region" description="Polar residues" evidence="2">
    <location>
        <begin position="442"/>
        <end position="466"/>
    </location>
</feature>
<evidence type="ECO:0000256" key="1">
    <source>
        <dbReference type="SAM" id="Coils"/>
    </source>
</evidence>
<gene>
    <name evidence="3" type="ORF">BDQ12DRAFT_737267</name>
</gene>
<dbReference type="STRING" id="68775.A0A5C3LSW8"/>
<feature type="region of interest" description="Disordered" evidence="2">
    <location>
        <begin position="439"/>
        <end position="586"/>
    </location>
</feature>
<feature type="compositionally biased region" description="Polar residues" evidence="2">
    <location>
        <begin position="229"/>
        <end position="252"/>
    </location>
</feature>
<accession>A0A5C3LSW8</accession>
<protein>
    <submittedName>
        <fullName evidence="3">Uncharacterized protein</fullName>
    </submittedName>
</protein>
<feature type="compositionally biased region" description="Gly residues" evidence="2">
    <location>
        <begin position="519"/>
        <end position="529"/>
    </location>
</feature>
<dbReference type="Proteomes" id="UP000308652">
    <property type="component" value="Unassembled WGS sequence"/>
</dbReference>
<feature type="compositionally biased region" description="Polar residues" evidence="2">
    <location>
        <begin position="160"/>
        <end position="169"/>
    </location>
</feature>
<name>A0A5C3LSW8_9AGAR</name>
<keyword evidence="4" id="KW-1185">Reference proteome</keyword>
<dbReference type="AlphaFoldDB" id="A0A5C3LSW8"/>
<evidence type="ECO:0000313" key="3">
    <source>
        <dbReference type="EMBL" id="TFK36020.1"/>
    </source>
</evidence>
<feature type="region of interest" description="Disordered" evidence="2">
    <location>
        <begin position="387"/>
        <end position="410"/>
    </location>
</feature>
<feature type="compositionally biased region" description="Basic and acidic residues" evidence="2">
    <location>
        <begin position="477"/>
        <end position="486"/>
    </location>
</feature>
<feature type="region of interest" description="Disordered" evidence="2">
    <location>
        <begin position="120"/>
        <end position="265"/>
    </location>
</feature>
<reference evidence="3 4" key="1">
    <citation type="journal article" date="2019" name="Nat. Ecol. Evol.">
        <title>Megaphylogeny resolves global patterns of mushroom evolution.</title>
        <authorList>
            <person name="Varga T."/>
            <person name="Krizsan K."/>
            <person name="Foldi C."/>
            <person name="Dima B."/>
            <person name="Sanchez-Garcia M."/>
            <person name="Sanchez-Ramirez S."/>
            <person name="Szollosi G.J."/>
            <person name="Szarkandi J.G."/>
            <person name="Papp V."/>
            <person name="Albert L."/>
            <person name="Andreopoulos W."/>
            <person name="Angelini C."/>
            <person name="Antonin V."/>
            <person name="Barry K.W."/>
            <person name="Bougher N.L."/>
            <person name="Buchanan P."/>
            <person name="Buyck B."/>
            <person name="Bense V."/>
            <person name="Catcheside P."/>
            <person name="Chovatia M."/>
            <person name="Cooper J."/>
            <person name="Damon W."/>
            <person name="Desjardin D."/>
            <person name="Finy P."/>
            <person name="Geml J."/>
            <person name="Haridas S."/>
            <person name="Hughes K."/>
            <person name="Justo A."/>
            <person name="Karasinski D."/>
            <person name="Kautmanova I."/>
            <person name="Kiss B."/>
            <person name="Kocsube S."/>
            <person name="Kotiranta H."/>
            <person name="LaButti K.M."/>
            <person name="Lechner B.E."/>
            <person name="Liimatainen K."/>
            <person name="Lipzen A."/>
            <person name="Lukacs Z."/>
            <person name="Mihaltcheva S."/>
            <person name="Morgado L.N."/>
            <person name="Niskanen T."/>
            <person name="Noordeloos M.E."/>
            <person name="Ohm R.A."/>
            <person name="Ortiz-Santana B."/>
            <person name="Ovrebo C."/>
            <person name="Racz N."/>
            <person name="Riley R."/>
            <person name="Savchenko A."/>
            <person name="Shiryaev A."/>
            <person name="Soop K."/>
            <person name="Spirin V."/>
            <person name="Szebenyi C."/>
            <person name="Tomsovsky M."/>
            <person name="Tulloss R.E."/>
            <person name="Uehling J."/>
            <person name="Grigoriev I.V."/>
            <person name="Vagvolgyi C."/>
            <person name="Papp T."/>
            <person name="Martin F.M."/>
            <person name="Miettinen O."/>
            <person name="Hibbett D.S."/>
            <person name="Nagy L.G."/>
        </authorList>
    </citation>
    <scope>NUCLEOTIDE SEQUENCE [LARGE SCALE GENOMIC DNA]</scope>
    <source>
        <strain evidence="3 4">CBS 166.37</strain>
    </source>
</reference>
<dbReference type="OrthoDB" id="3268221at2759"/>
<sequence length="586" mass="62274">MRANAAERQMQEVLGHLREAIEGKRKVETETKGVRVELGLYSENGCLCYSTEIFRAQSIVDRVQQELHDAEDRAHRDRDRARKVIQERAVEMTMEEGRREGYRLGLERGRILALSEDQDEGWEGMGNDDWVGTERRAGRGRDMTVNATVGGGNKKRRDQSVSSASTSFPQQQQQQHRHSPPNLAQHITPPPMPTLTTPMPLDVPSTQPQPLNGPPLVGGHRPPLAMTQRPPSSMGQRATSSTGHRLTSSTGQRPPRPRSIPNLEPVLSPEEIAIWQRSFSNLGGSSVNLNGSNVNFFSDAASTTAPRHGYDTRPLKTLQHTASRSSINLDDGPGNQIHPTIMHAPGSASIMSHRSVSRLPENFIPVMGADGTFTLPPPHDVGGLIMSAESAEGGGGAESGRGNPSAAGGGPRVRNYAYKGSTRGCPGDIVSVAGGGGAAQGIQNAPSTTGRRTRASSIASRGSTHISHYDLVSLPRPVDRERERQAVSRARSRSDAGTPTPMGGGTGGRLRTGLETGSSSGGGGGGSRTGSGPEQIAQEWRIADPDVRAGTPGASSMRRKGGSNYAGSTYGGRSGSAIGVHPIEVR</sequence>
<organism evidence="3 4">
    <name type="scientific">Crucibulum laeve</name>
    <dbReference type="NCBI Taxonomy" id="68775"/>
    <lineage>
        <taxon>Eukaryota</taxon>
        <taxon>Fungi</taxon>
        <taxon>Dikarya</taxon>
        <taxon>Basidiomycota</taxon>
        <taxon>Agaricomycotina</taxon>
        <taxon>Agaricomycetes</taxon>
        <taxon>Agaricomycetidae</taxon>
        <taxon>Agaricales</taxon>
        <taxon>Agaricineae</taxon>
        <taxon>Nidulariaceae</taxon>
        <taxon>Crucibulum</taxon>
    </lineage>
</organism>
<evidence type="ECO:0000256" key="2">
    <source>
        <dbReference type="SAM" id="MobiDB-lite"/>
    </source>
</evidence>
<proteinExistence type="predicted"/>